<dbReference type="SMART" id="SM00564">
    <property type="entry name" value="PQQ"/>
    <property type="match status" value="3"/>
</dbReference>
<dbReference type="RefSeq" id="WP_229734876.1">
    <property type="nucleotide sequence ID" value="NZ_BMEM01000001.1"/>
</dbReference>
<evidence type="ECO:0000259" key="6">
    <source>
        <dbReference type="PROSITE" id="PS51755"/>
    </source>
</evidence>
<dbReference type="InterPro" id="IPR005158">
    <property type="entry name" value="BTAD"/>
</dbReference>
<dbReference type="PANTHER" id="PTHR35807:SF1">
    <property type="entry name" value="TRANSCRIPTIONAL REGULATOR REDD"/>
    <property type="match status" value="1"/>
</dbReference>
<protein>
    <recommendedName>
        <fullName evidence="6">OmpR/PhoB-type domain-containing protein</fullName>
    </recommendedName>
</protein>
<dbReference type="SUPFAM" id="SSF46894">
    <property type="entry name" value="C-terminal effector domain of the bipartite response regulators"/>
    <property type="match status" value="1"/>
</dbReference>
<evidence type="ECO:0000313" key="7">
    <source>
        <dbReference type="EMBL" id="GGF42852.1"/>
    </source>
</evidence>
<dbReference type="Pfam" id="PF03704">
    <property type="entry name" value="BTAD"/>
    <property type="match status" value="1"/>
</dbReference>
<dbReference type="InterPro" id="IPR015943">
    <property type="entry name" value="WD40/YVTN_repeat-like_dom_sf"/>
</dbReference>
<dbReference type="Gene3D" id="2.40.10.480">
    <property type="match status" value="1"/>
</dbReference>
<keyword evidence="8" id="KW-1185">Reference proteome</keyword>
<dbReference type="Gene3D" id="1.25.40.10">
    <property type="entry name" value="Tetratricopeptide repeat domain"/>
    <property type="match status" value="1"/>
</dbReference>
<evidence type="ECO:0000256" key="4">
    <source>
        <dbReference type="ARBA" id="ARBA00023163"/>
    </source>
</evidence>
<dbReference type="InterPro" id="IPR049052">
    <property type="entry name" value="nSTAND1"/>
</dbReference>
<dbReference type="InterPro" id="IPR002372">
    <property type="entry name" value="PQQ_rpt_dom"/>
</dbReference>
<keyword evidence="4" id="KW-0804">Transcription</keyword>
<name>A0A917BGY1_9MICO</name>
<dbReference type="CDD" id="cd15831">
    <property type="entry name" value="BTAD"/>
    <property type="match status" value="1"/>
</dbReference>
<comment type="similarity">
    <text evidence="1">Belongs to the AfsR/DnrI/RedD regulatory family.</text>
</comment>
<dbReference type="Proteomes" id="UP000605670">
    <property type="component" value="Unassembled WGS sequence"/>
</dbReference>
<dbReference type="InterPro" id="IPR011047">
    <property type="entry name" value="Quinoprotein_ADH-like_sf"/>
</dbReference>
<keyword evidence="2" id="KW-0805">Transcription regulation</keyword>
<dbReference type="SMART" id="SM00382">
    <property type="entry name" value="AAA"/>
    <property type="match status" value="2"/>
</dbReference>
<feature type="DNA-binding region" description="OmpR/PhoB-type" evidence="5">
    <location>
        <begin position="2"/>
        <end position="104"/>
    </location>
</feature>
<accession>A0A917BGY1</accession>
<dbReference type="SUPFAM" id="SSF50998">
    <property type="entry name" value="Quinoprotein alcohol dehydrogenase-like"/>
    <property type="match status" value="1"/>
</dbReference>
<dbReference type="GO" id="GO:0003677">
    <property type="term" value="F:DNA binding"/>
    <property type="evidence" value="ECO:0007669"/>
    <property type="project" value="UniProtKB-UniRule"/>
</dbReference>
<dbReference type="InterPro" id="IPR051677">
    <property type="entry name" value="AfsR-DnrI-RedD_regulator"/>
</dbReference>
<dbReference type="InterPro" id="IPR011990">
    <property type="entry name" value="TPR-like_helical_dom_sf"/>
</dbReference>
<reference evidence="7" key="2">
    <citation type="submission" date="2020-09" db="EMBL/GenBank/DDBJ databases">
        <authorList>
            <person name="Sun Q."/>
            <person name="Zhou Y."/>
        </authorList>
    </citation>
    <scope>NUCLEOTIDE SEQUENCE</scope>
    <source>
        <strain evidence="7">CGMCC 1.12160</strain>
    </source>
</reference>
<dbReference type="Pfam" id="PF20703">
    <property type="entry name" value="nSTAND1"/>
    <property type="match status" value="1"/>
</dbReference>
<dbReference type="InterPro" id="IPR036388">
    <property type="entry name" value="WH-like_DNA-bd_sf"/>
</dbReference>
<dbReference type="PROSITE" id="PS51755">
    <property type="entry name" value="OMPR_PHOB"/>
    <property type="match status" value="1"/>
</dbReference>
<dbReference type="SMART" id="SM01043">
    <property type="entry name" value="BTAD"/>
    <property type="match status" value="1"/>
</dbReference>
<comment type="caution">
    <text evidence="7">The sequence shown here is derived from an EMBL/GenBank/DDBJ whole genome shotgun (WGS) entry which is preliminary data.</text>
</comment>
<evidence type="ECO:0000256" key="1">
    <source>
        <dbReference type="ARBA" id="ARBA00005820"/>
    </source>
</evidence>
<dbReference type="SUPFAM" id="SSF69322">
    <property type="entry name" value="Tricorn protease domain 2"/>
    <property type="match status" value="1"/>
</dbReference>
<gene>
    <name evidence="7" type="ORF">GCM10011366_08370</name>
</gene>
<dbReference type="InterPro" id="IPR027417">
    <property type="entry name" value="P-loop_NTPase"/>
</dbReference>
<dbReference type="SUPFAM" id="SSF52540">
    <property type="entry name" value="P-loop containing nucleoside triphosphate hydrolases"/>
    <property type="match status" value="2"/>
</dbReference>
<reference evidence="7" key="1">
    <citation type="journal article" date="2014" name="Int. J. Syst. Evol. Microbiol.">
        <title>Complete genome sequence of Corynebacterium casei LMG S-19264T (=DSM 44701T), isolated from a smear-ripened cheese.</title>
        <authorList>
            <consortium name="US DOE Joint Genome Institute (JGI-PGF)"/>
            <person name="Walter F."/>
            <person name="Albersmeier A."/>
            <person name="Kalinowski J."/>
            <person name="Ruckert C."/>
        </authorList>
    </citation>
    <scope>NUCLEOTIDE SEQUENCE</scope>
    <source>
        <strain evidence="7">CGMCC 1.12160</strain>
    </source>
</reference>
<dbReference type="CDD" id="cd00383">
    <property type="entry name" value="trans_reg_C"/>
    <property type="match status" value="1"/>
</dbReference>
<dbReference type="SMART" id="SM00862">
    <property type="entry name" value="Trans_reg_C"/>
    <property type="match status" value="1"/>
</dbReference>
<dbReference type="Pfam" id="PF13360">
    <property type="entry name" value="PQQ_2"/>
    <property type="match status" value="1"/>
</dbReference>
<dbReference type="SUPFAM" id="SSF48452">
    <property type="entry name" value="TPR-like"/>
    <property type="match status" value="1"/>
</dbReference>
<evidence type="ECO:0000313" key="8">
    <source>
        <dbReference type="Proteomes" id="UP000605670"/>
    </source>
</evidence>
<dbReference type="InterPro" id="IPR001867">
    <property type="entry name" value="OmpR/PhoB-type_DNA-bd"/>
</dbReference>
<evidence type="ECO:0000256" key="3">
    <source>
        <dbReference type="ARBA" id="ARBA00023125"/>
    </source>
</evidence>
<evidence type="ECO:0000256" key="5">
    <source>
        <dbReference type="PROSITE-ProRule" id="PRU01091"/>
    </source>
</evidence>
<dbReference type="GO" id="GO:0000160">
    <property type="term" value="P:phosphorelay signal transduction system"/>
    <property type="evidence" value="ECO:0007669"/>
    <property type="project" value="InterPro"/>
</dbReference>
<dbReference type="EMBL" id="BMEM01000001">
    <property type="protein sequence ID" value="GGF42852.1"/>
    <property type="molecule type" value="Genomic_DNA"/>
</dbReference>
<proteinExistence type="inferred from homology"/>
<dbReference type="PANTHER" id="PTHR35807">
    <property type="entry name" value="TRANSCRIPTIONAL REGULATOR REDD-RELATED"/>
    <property type="match status" value="1"/>
</dbReference>
<dbReference type="InterPro" id="IPR018391">
    <property type="entry name" value="PQQ_b-propeller_rpt"/>
</dbReference>
<dbReference type="GO" id="GO:0006355">
    <property type="term" value="P:regulation of DNA-templated transcription"/>
    <property type="evidence" value="ECO:0007669"/>
    <property type="project" value="InterPro"/>
</dbReference>
<sequence length="1664" mass="176747">MPAPHYRSAMEIGVLGPLEVHRDGVRVDIRGAKESTVLAHLVAYAGQVVPATDLIESLWEDDPPPSAAKTLQNYVLRLRNALEPDRDGTPRLILTSGRGYLLAVDRAAVDADRFTSLAELARQALAEGRPQAALDAARDALALWRGQPYAGQEDTDFGRAEARRLGELRQGLLEVRAEALLALDRSAAAVPELERLTQEHPLRERLWELLMLAHYRGGRQAQALETYDRARAHLAEELGVDPGAGLREMQARILAQDPGLDLADRRHGVPEPLRAHGRMVGRGEELQVLRDAWARSLAGAAVTVLVRGPAGAGATRLAAALAEEADRDGAVVLLGGEASAPGSGRWLRVVDGASPEPATSRGMLLLLTGPGSVPPPGVPVVDLSPLGPEQVREIVADYVPPSAVEEVAEEILAGGPAWPGRVHDEAARLARALASRQLVVAVDTAGRSSAALSRARAEVADSIQTLGQQPVRATGDTDDRCPWRGLVAYDVEDAEWFSGREHLVAEVLARLTSTRLLALVGASGSGKSSALRAGVLASVASDVLPGSAGWRRVLMRPGRHPLRELARVALGSPTSDLGELLAHLVRDEDGAPRTLLAVDQLEEVWTACDDPGERVAFLDTLVDLATSGTTSTTVVVALRADFVSAVAQHPALARLLSDGTVLVGSPSPAEIERAVTRPAARAGLVLEDGLAQTIVEAAGDEPGSLPLLSVALTQLWQDRDGGRLSYSGYVRAGGITGAISTLAEQVWRGLASEDRHTARVLLLRLAGRGEGQGVVRRRVPLTEVEALSLPGTRRVLEALADARLVTVSDAHVEVAHESLFREWPRLRDWLSEDTAGHDVLRRLAAAAAEWQAEGRDDSALWGGVRLSAAVDLAAARPDEVTPVERDFLDAGLARVRAREDEARARAAATARQNRRLRWALMATVLLLVAALVAGVLTVRARGEAEASAVRARDSAVSADARRLAAVALNEDRPAVALLEAVEAVRREQSPETYGALLTLLTRQPDVVTRYRIEDRFLEVGTALDGRVVVLSDNIDQVYALDAEDGTLRWQTASPTGGQWGRPVSAPGSDWVAVPLLAGPDAPPDQAVLQVLDAGTGQLRAQVTVADLHEAHPGEEVFVDRSAGLHEGRPVLTTRSSAFVVDPDSGEVLSRTAWEGRSGWHWTLPGGVLVAEMEEGRTSSTLDLDTGRVRSDLPGMVVGVSPDGSQVVTSTNPVTEGGEVSIVHLRDPRSWEPQGGTGTISGFVRSAQLAPDGDSLAVAVDERVELRDPTTFDLITSWPVHNGAVLGTVLAGTDRDLLWTAGRDGTTVALDLSRSRGLLRREKTELQLELGAAAPRAARAVVRVPHDDAPNGARFVNLATGQDLHGELQPYDCFCQVGPALAITPDGRRALATIEEWHDLEDFAPVTDRGRVAVWDVESGEVERTIATPWAPVGLALTADGTRVLVNGSGGWALYEVSSGQELWSHQDPDRPGEPSPVGTLAAAADDDSRMAVLRGTSVVVLSGEDGAASASLDLPGTMALSRALYSADGQTLVVGSLSGRLHFLDAGTLRRVAPDRLVTAGYVVDLQRSPDGSTIAVMGSDGDVTLLDATTWRPYGKPVVDGLGWGFLAFDERQLRIYGELGPDAAIGTDPAAWVEAACRVANTDLTPEESALILPGEPVRPTC</sequence>
<dbReference type="InterPro" id="IPR016032">
    <property type="entry name" value="Sig_transdc_resp-reg_C-effctor"/>
</dbReference>
<evidence type="ECO:0000256" key="2">
    <source>
        <dbReference type="ARBA" id="ARBA00023015"/>
    </source>
</evidence>
<organism evidence="7 8">
    <name type="scientific">Ornithinimicrobium tianjinense</name>
    <dbReference type="NCBI Taxonomy" id="1195761"/>
    <lineage>
        <taxon>Bacteria</taxon>
        <taxon>Bacillati</taxon>
        <taxon>Actinomycetota</taxon>
        <taxon>Actinomycetes</taxon>
        <taxon>Micrococcales</taxon>
        <taxon>Ornithinimicrobiaceae</taxon>
        <taxon>Ornithinimicrobium</taxon>
    </lineage>
</organism>
<dbReference type="Gene3D" id="1.10.10.10">
    <property type="entry name" value="Winged helix-like DNA-binding domain superfamily/Winged helix DNA-binding domain"/>
    <property type="match status" value="1"/>
</dbReference>
<dbReference type="Gene3D" id="2.130.10.10">
    <property type="entry name" value="YVTN repeat-like/Quinoprotein amine dehydrogenase"/>
    <property type="match status" value="3"/>
</dbReference>
<dbReference type="Pfam" id="PF00486">
    <property type="entry name" value="Trans_reg_C"/>
    <property type="match status" value="1"/>
</dbReference>
<dbReference type="InterPro" id="IPR003593">
    <property type="entry name" value="AAA+_ATPase"/>
</dbReference>
<keyword evidence="3 5" id="KW-0238">DNA-binding</keyword>
<feature type="domain" description="OmpR/PhoB-type" evidence="6">
    <location>
        <begin position="2"/>
        <end position="104"/>
    </location>
</feature>